<feature type="chain" id="PRO_5022007487" evidence="1">
    <location>
        <begin position="32"/>
        <end position="97"/>
    </location>
</feature>
<name>A0A560HRF5_9PROT</name>
<comment type="caution">
    <text evidence="2">The sequence shown here is derived from an EMBL/GenBank/DDBJ whole genome shotgun (WGS) entry which is preliminary data.</text>
</comment>
<proteinExistence type="predicted"/>
<gene>
    <name evidence="2" type="ORF">FBZ92_12767</name>
</gene>
<evidence type="ECO:0000313" key="3">
    <source>
        <dbReference type="Proteomes" id="UP000318050"/>
    </source>
</evidence>
<dbReference type="NCBIfam" id="TIGR01643">
    <property type="entry name" value="YD_repeat_2x"/>
    <property type="match status" value="1"/>
</dbReference>
<dbReference type="Pfam" id="PF05593">
    <property type="entry name" value="RHS_repeat"/>
    <property type="match status" value="1"/>
</dbReference>
<dbReference type="OrthoDB" id="7173993at2"/>
<dbReference type="Gene3D" id="2.180.10.10">
    <property type="entry name" value="RHS repeat-associated core"/>
    <property type="match status" value="1"/>
</dbReference>
<evidence type="ECO:0000313" key="2">
    <source>
        <dbReference type="EMBL" id="TWB48965.1"/>
    </source>
</evidence>
<accession>A0A560HRF5</accession>
<keyword evidence="1" id="KW-0732">Signal</keyword>
<feature type="signal peptide" evidence="1">
    <location>
        <begin position="1"/>
        <end position="31"/>
    </location>
</feature>
<evidence type="ECO:0000256" key="1">
    <source>
        <dbReference type="SAM" id="SignalP"/>
    </source>
</evidence>
<dbReference type="Proteomes" id="UP000318050">
    <property type="component" value="Unassembled WGS sequence"/>
</dbReference>
<sequence length="97" mass="10295">MAPVPCGRRRWAKVVFAVLSTIIVAGQSAYADTQYVYDALGRLTKVTYGNGAVTTYTYDAAGNRTTVTTNNPAASSASIAVTPLPGGKWMVWFSSRG</sequence>
<dbReference type="InterPro" id="IPR006530">
    <property type="entry name" value="YD"/>
</dbReference>
<protein>
    <submittedName>
        <fullName evidence="2">YD repeat-containing protein</fullName>
    </submittedName>
</protein>
<dbReference type="EMBL" id="VITT01000027">
    <property type="protein sequence ID" value="TWB48965.1"/>
    <property type="molecule type" value="Genomic_DNA"/>
</dbReference>
<reference evidence="2 3" key="1">
    <citation type="submission" date="2019-06" db="EMBL/GenBank/DDBJ databases">
        <title>Genomic Encyclopedia of Type Strains, Phase IV (KMG-V): Genome sequencing to study the core and pangenomes of soil and plant-associated prokaryotes.</title>
        <authorList>
            <person name="Whitman W."/>
        </authorList>
    </citation>
    <scope>NUCLEOTIDE SEQUENCE [LARGE SCALE GENOMIC DNA]</scope>
    <source>
        <strain evidence="2 3">BR 11140</strain>
    </source>
</reference>
<organism evidence="2 3">
    <name type="scientific">Nitrospirillum amazonense</name>
    <dbReference type="NCBI Taxonomy" id="28077"/>
    <lineage>
        <taxon>Bacteria</taxon>
        <taxon>Pseudomonadati</taxon>
        <taxon>Pseudomonadota</taxon>
        <taxon>Alphaproteobacteria</taxon>
        <taxon>Rhodospirillales</taxon>
        <taxon>Azospirillaceae</taxon>
        <taxon>Nitrospirillum</taxon>
    </lineage>
</organism>
<dbReference type="AlphaFoldDB" id="A0A560HRF5"/>
<dbReference type="InterPro" id="IPR031325">
    <property type="entry name" value="RHS_repeat"/>
</dbReference>